<feature type="transmembrane region" description="Helical" evidence="1">
    <location>
        <begin position="47"/>
        <end position="67"/>
    </location>
</feature>
<protein>
    <submittedName>
        <fullName evidence="2">Uncharacterized protein</fullName>
    </submittedName>
</protein>
<keyword evidence="1" id="KW-0812">Transmembrane</keyword>
<evidence type="ECO:0000313" key="2">
    <source>
        <dbReference type="EMBL" id="MBB5350390.1"/>
    </source>
</evidence>
<dbReference type="AlphaFoldDB" id="A0A840V8V5"/>
<dbReference type="EMBL" id="JACHFD010000002">
    <property type="protein sequence ID" value="MBB5350390.1"/>
    <property type="molecule type" value="Genomic_DNA"/>
</dbReference>
<reference evidence="2 3" key="1">
    <citation type="submission" date="2020-08" db="EMBL/GenBank/DDBJ databases">
        <title>Genomic Encyclopedia of Type Strains, Phase IV (KMG-IV): sequencing the most valuable type-strain genomes for metagenomic binning, comparative biology and taxonomic classification.</title>
        <authorList>
            <person name="Goeker M."/>
        </authorList>
    </citation>
    <scope>NUCLEOTIDE SEQUENCE [LARGE SCALE GENOMIC DNA]</scope>
    <source>
        <strain evidence="2 3">YC6886</strain>
    </source>
</reference>
<dbReference type="RefSeq" id="WP_184015640.1">
    <property type="nucleotide sequence ID" value="NZ_JACHFD010000002.1"/>
</dbReference>
<keyword evidence="1" id="KW-0472">Membrane</keyword>
<name>A0A840V8V5_9BACT</name>
<dbReference type="Proteomes" id="UP000557717">
    <property type="component" value="Unassembled WGS sequence"/>
</dbReference>
<gene>
    <name evidence="2" type="ORF">HNR46_000614</name>
</gene>
<evidence type="ECO:0000256" key="1">
    <source>
        <dbReference type="SAM" id="Phobius"/>
    </source>
</evidence>
<evidence type="ECO:0000313" key="3">
    <source>
        <dbReference type="Proteomes" id="UP000557717"/>
    </source>
</evidence>
<comment type="caution">
    <text evidence="2">The sequence shown here is derived from an EMBL/GenBank/DDBJ whole genome shotgun (WGS) entry which is preliminary data.</text>
</comment>
<proteinExistence type="predicted"/>
<feature type="transmembrane region" description="Helical" evidence="1">
    <location>
        <begin position="79"/>
        <end position="102"/>
    </location>
</feature>
<keyword evidence="3" id="KW-1185">Reference proteome</keyword>
<sequence length="116" mass="12592">MIAAFFEVLFNQSFLLDTAGLMGLGLVAVGAIRLAERYHSLNAPLMIWGAIALILGRLGILAYTEFFHSMSGMSAGVRWVAVNVPMVLLTLGVGLIVAGFWLHEKEVDSRFEPPVS</sequence>
<accession>A0A840V8V5</accession>
<organism evidence="2 3">
    <name type="scientific">Haloferula luteola</name>
    <dbReference type="NCBI Taxonomy" id="595692"/>
    <lineage>
        <taxon>Bacteria</taxon>
        <taxon>Pseudomonadati</taxon>
        <taxon>Verrucomicrobiota</taxon>
        <taxon>Verrucomicrobiia</taxon>
        <taxon>Verrucomicrobiales</taxon>
        <taxon>Verrucomicrobiaceae</taxon>
        <taxon>Haloferula</taxon>
    </lineage>
</organism>
<keyword evidence="1" id="KW-1133">Transmembrane helix</keyword>
<feature type="transmembrane region" description="Helical" evidence="1">
    <location>
        <begin position="14"/>
        <end position="35"/>
    </location>
</feature>